<dbReference type="RefSeq" id="WP_233391378.1">
    <property type="nucleotide sequence ID" value="NZ_JAJTWT010000003.1"/>
</dbReference>
<accession>A0ABS8XCL4</accession>
<protein>
    <submittedName>
        <fullName evidence="4">DUF418 domain-containing protein</fullName>
    </submittedName>
</protein>
<feature type="transmembrane region" description="Helical" evidence="2">
    <location>
        <begin position="114"/>
        <end position="132"/>
    </location>
</feature>
<reference evidence="4 5" key="1">
    <citation type="submission" date="2021-12" db="EMBL/GenBank/DDBJ databases">
        <title>Genome seq of p7.</title>
        <authorList>
            <person name="Seo T."/>
        </authorList>
    </citation>
    <scope>NUCLEOTIDE SEQUENCE [LARGE SCALE GENOMIC DNA]</scope>
    <source>
        <strain evidence="4 5">P7</strain>
    </source>
</reference>
<dbReference type="Proteomes" id="UP001201463">
    <property type="component" value="Unassembled WGS sequence"/>
</dbReference>
<keyword evidence="2" id="KW-0472">Membrane</keyword>
<name>A0ABS8XCL4_9BURK</name>
<dbReference type="InterPro" id="IPR052529">
    <property type="entry name" value="Bact_Transport_Assoc"/>
</dbReference>
<keyword evidence="2" id="KW-1133">Transmembrane helix</keyword>
<feature type="transmembrane region" description="Helical" evidence="2">
    <location>
        <begin position="453"/>
        <end position="477"/>
    </location>
</feature>
<feature type="transmembrane region" description="Helical" evidence="2">
    <location>
        <begin position="497"/>
        <end position="515"/>
    </location>
</feature>
<sequence length="582" mass="63190">MNADPAAEDRPAAPPAPASFAPVADRQRIVALDVVRGFALLGIFLMNIEWFNRPIATMGEGLPRDATGLDWLAGWFIAYFVAGKFWTIFSLLFGMGFAVMLVRAEQAGRPFVRVYLRRILALAVFGAAHFIFLWDGDILFSYAVGALGLLIVLWGRPRWILLGVAVLVGLGFIPGASDFFGVAAGLAIMGLLGLYLRGQGLLRWKGLDMPWFSVIVMGVGLALSVAAAVLWLLPDGPTEPRGPLSVFGPLLLVVGWLSWKYHQPESLRSLRMAVAIYIFGGLGMTLGGVLQFLTPDPLAVAEAAAAAAPAASAPAVAPSAAASSAQVAKKTPQQRVEEIRADRKKRDEERQRDKAEQVKTFSSGPYLDAVELRARHFPEKAAGDAGFAVVLVGMFLLGSWFVRSGVMQDTEKHLAFFRKLAWVALPAGIGMGLVAACIAVSHTPGDRHDGWNIAHGLLMLGNLPACLGYVGLVVTLLHSRGFLSRIRVLAPLGRMALTNYLMQSLICSLFFYGYGLGHWGMPRSQQVLFVAVVYAAQVAFSHWWLARFNYGPMEWLWRGFTYRQVPQMRIDKAAGPAAAQAV</sequence>
<gene>
    <name evidence="4" type="ORF">LXT12_09365</name>
</gene>
<feature type="transmembrane region" description="Helical" evidence="2">
    <location>
        <begin position="274"/>
        <end position="293"/>
    </location>
</feature>
<dbReference type="EMBL" id="JAJTWT010000003">
    <property type="protein sequence ID" value="MCE4537455.1"/>
    <property type="molecule type" value="Genomic_DNA"/>
</dbReference>
<feature type="transmembrane region" description="Helical" evidence="2">
    <location>
        <begin position="34"/>
        <end position="52"/>
    </location>
</feature>
<feature type="transmembrane region" description="Helical" evidence="2">
    <location>
        <begin position="527"/>
        <end position="546"/>
    </location>
</feature>
<feature type="transmembrane region" description="Helical" evidence="2">
    <location>
        <begin position="72"/>
        <end position="102"/>
    </location>
</feature>
<feature type="transmembrane region" description="Helical" evidence="2">
    <location>
        <begin position="159"/>
        <end position="176"/>
    </location>
</feature>
<feature type="transmembrane region" description="Helical" evidence="2">
    <location>
        <begin position="210"/>
        <end position="232"/>
    </location>
</feature>
<feature type="transmembrane region" description="Helical" evidence="2">
    <location>
        <begin position="385"/>
        <end position="402"/>
    </location>
</feature>
<feature type="transmembrane region" description="Helical" evidence="2">
    <location>
        <begin position="138"/>
        <end position="154"/>
    </location>
</feature>
<feature type="compositionally biased region" description="Basic and acidic residues" evidence="1">
    <location>
        <begin position="335"/>
        <end position="357"/>
    </location>
</feature>
<evidence type="ECO:0000313" key="4">
    <source>
        <dbReference type="EMBL" id="MCE4537455.1"/>
    </source>
</evidence>
<feature type="transmembrane region" description="Helical" evidence="2">
    <location>
        <begin position="244"/>
        <end position="262"/>
    </location>
</feature>
<evidence type="ECO:0000256" key="1">
    <source>
        <dbReference type="SAM" id="MobiDB-lite"/>
    </source>
</evidence>
<evidence type="ECO:0000256" key="2">
    <source>
        <dbReference type="SAM" id="Phobius"/>
    </source>
</evidence>
<dbReference type="Pfam" id="PF04235">
    <property type="entry name" value="DUF418"/>
    <property type="match status" value="1"/>
</dbReference>
<keyword evidence="2" id="KW-0812">Transmembrane</keyword>
<dbReference type="PANTHER" id="PTHR30590">
    <property type="entry name" value="INNER MEMBRANE PROTEIN"/>
    <property type="match status" value="1"/>
</dbReference>
<comment type="caution">
    <text evidence="4">The sequence shown here is derived from an EMBL/GenBank/DDBJ whole genome shotgun (WGS) entry which is preliminary data.</text>
</comment>
<proteinExistence type="predicted"/>
<keyword evidence="5" id="KW-1185">Reference proteome</keyword>
<evidence type="ECO:0000259" key="3">
    <source>
        <dbReference type="Pfam" id="PF04235"/>
    </source>
</evidence>
<evidence type="ECO:0000313" key="5">
    <source>
        <dbReference type="Proteomes" id="UP001201463"/>
    </source>
</evidence>
<feature type="region of interest" description="Disordered" evidence="1">
    <location>
        <begin position="322"/>
        <end position="358"/>
    </location>
</feature>
<feature type="domain" description="DUF418" evidence="3">
    <location>
        <begin position="402"/>
        <end position="563"/>
    </location>
</feature>
<dbReference type="InterPro" id="IPR007349">
    <property type="entry name" value="DUF418"/>
</dbReference>
<dbReference type="PANTHER" id="PTHR30590:SF2">
    <property type="entry name" value="INNER MEMBRANE PROTEIN"/>
    <property type="match status" value="1"/>
</dbReference>
<feature type="transmembrane region" description="Helical" evidence="2">
    <location>
        <begin position="422"/>
        <end position="441"/>
    </location>
</feature>
<feature type="transmembrane region" description="Helical" evidence="2">
    <location>
        <begin position="182"/>
        <end position="198"/>
    </location>
</feature>
<organism evidence="4 5">
    <name type="scientific">Pelomonas caseinilytica</name>
    <dbReference type="NCBI Taxonomy" id="2906763"/>
    <lineage>
        <taxon>Bacteria</taxon>
        <taxon>Pseudomonadati</taxon>
        <taxon>Pseudomonadota</taxon>
        <taxon>Betaproteobacteria</taxon>
        <taxon>Burkholderiales</taxon>
        <taxon>Sphaerotilaceae</taxon>
        <taxon>Roseateles</taxon>
    </lineage>
</organism>